<keyword evidence="3" id="KW-1003">Cell membrane</keyword>
<evidence type="ECO:0000256" key="2">
    <source>
        <dbReference type="ARBA" id="ARBA00012513"/>
    </source>
</evidence>
<dbReference type="SUPFAM" id="SSF57850">
    <property type="entry name" value="RING/U-box"/>
    <property type="match status" value="1"/>
</dbReference>
<sequence length="1509" mass="165576">MGSKWRKAKVALGLHLCVYVPRTLDDSPSSLDASERYSDVSSLSPASRSSDSRLAMLPSPTPSSSGLRLSKKGSRSLKRTCAICLATMKPGHGHAIFTAECSHAFHFQCIASNVKHGNQICPVCRAKWKEVPFQGPSSDLPHGRGARINPIDGPRDDAWMTVLRRLPPTRRGSPRQIASLFQAPEPSLFNDDEPFVIEPELAGRTSSKYDLDCSSNRTMDLKTYPEVSAVSRLTSQDSFTVLIHLKAPASSSQYLGRGAANMPATTQTSRAPVDLVTVLDVSGSMAGTKLALLKRAMGFVIQNLGPSDRLSVIAFSSTARRLFPLRQMTDAGRQHALQAVNSLISNGGTNIADGLRKSAKVMEERKDKNPVGSIILLSDGQDTYSVSSPRGTQPRPDYHSLLPVSFCGSGNTCHQIPVHAFGFGADHDAALMHSISETSGGTFSFIEAEGVIQDAFAQCIGGLLSVVVQELRVQIECVHPALRLCSLKAGSYPNRVMNDARTGYIDVGDLYADEERDFLLSVNVPAVGESSYMTSLVKVHCVYKDSVTKERVTLEGDEVWIQRPEIAGQRVVSIEVDRQQNRLQAADAMAKARAAAERGDLADAVSILEGCRSALAETASTRAGDRLCVALDAELREMQERMASRHTYEASGRAYVLSGLSSHSWQRATTRGDSMDSTSLLQAYQTPTMVDMVTRSQSMLLGSPTPPPPVRPARSFQIRPQPRWQPGIILILNEVFDRSHGVNNTTTVVMRHLTAVVESLEALKASLLLNSHLEELFKFEWLRILKLDLLFLEILRRLNVVLSVGGLRFSCRLWSLSTCTEFTCTSERESPNSQVPTVDAEFDGCRVSFRLRKGCSLKGLKSSPGAILLQFSAIWVVRMKLWLKVALAWIISLLWLQYSSCDEFSDGSGINKWTCSCATAHQGNQSYAIGSNCSASCDCTLAGGDRWTCLCAADGFPKTDGIHGSSCFTACNCTSGFPVEPKLSRKHISSKVVFVLLMCVVLPTVAVLASLACYIRRRGKCRLQPPVFSSDKDTSCNSTTNLISHRSNSVPEFKVNVNSLLSPFTGCIWTPSFMFRNKGRTIPGKIILFTYSELELATNKFSSVNLIGLGGSSHVYRGQLKDGTTVAVKRLKTEGGPDADSAFLTEIELISRLHHCHVVPLLGYCSESQGRHAERLLVFEYMSNGNLRECLDGVQGKEPLDWGTRVSIAFGAARGLEYLHEAAAPRVLHRDVKSTNILLDEKFKAKITDLGMAKCLRNDDLSSCSSSPARMQGTFGYFAPEYAIVGKASLKSDVFSFGVVLLELISGRQPIHKGSNKGIESLVIWATPRLQDSKWVILELPDPFLKGNFPKEEMHIMAYLANECLLLDPDSRPTMSEVVRILSTIAPETSRRLNYSVNLFQRSSNQSSRSAVDMEKPKKQDAGYIDSGSFRRITSGRWSARYSLPLSLDRTLCGKDSKKGVDTEMSAECIERLIILTSKARSWRAPDEETVDITEPRFESFCMASIQSL</sequence>
<dbReference type="PROSITE" id="PS00107">
    <property type="entry name" value="PROTEIN_KINASE_ATP"/>
    <property type="match status" value="1"/>
</dbReference>
<dbReference type="Proteomes" id="UP001141806">
    <property type="component" value="Unassembled WGS sequence"/>
</dbReference>
<dbReference type="GO" id="GO:0004674">
    <property type="term" value="F:protein serine/threonine kinase activity"/>
    <property type="evidence" value="ECO:0007669"/>
    <property type="project" value="UniProtKB-KW"/>
</dbReference>
<feature type="domain" description="Protein kinase" evidence="17">
    <location>
        <begin position="1101"/>
        <end position="1385"/>
    </location>
</feature>
<feature type="transmembrane region" description="Helical" evidence="16">
    <location>
        <begin position="992"/>
        <end position="1015"/>
    </location>
</feature>
<dbReference type="CDD" id="cd14066">
    <property type="entry name" value="STKc_IRAK"/>
    <property type="match status" value="1"/>
</dbReference>
<evidence type="ECO:0000256" key="3">
    <source>
        <dbReference type="ARBA" id="ARBA00022475"/>
    </source>
</evidence>
<evidence type="ECO:0000256" key="10">
    <source>
        <dbReference type="ARBA" id="ARBA00023136"/>
    </source>
</evidence>
<evidence type="ECO:0000256" key="1">
    <source>
        <dbReference type="ARBA" id="ARBA00004236"/>
    </source>
</evidence>
<dbReference type="InterPro" id="IPR001245">
    <property type="entry name" value="Ser-Thr/Tyr_kinase_cat_dom"/>
</dbReference>
<dbReference type="SMART" id="SM00184">
    <property type="entry name" value="RING"/>
    <property type="match status" value="1"/>
</dbReference>
<dbReference type="PROSITE" id="PS00108">
    <property type="entry name" value="PROTEIN_KINASE_ST"/>
    <property type="match status" value="1"/>
</dbReference>
<dbReference type="GO" id="GO:0005524">
    <property type="term" value="F:ATP binding"/>
    <property type="evidence" value="ECO:0007669"/>
    <property type="project" value="UniProtKB-UniRule"/>
</dbReference>
<feature type="region of interest" description="Disordered" evidence="15">
    <location>
        <begin position="41"/>
        <end position="72"/>
    </location>
</feature>
<dbReference type="GO" id="GO:0008270">
    <property type="term" value="F:zinc ion binding"/>
    <property type="evidence" value="ECO:0007669"/>
    <property type="project" value="UniProtKB-KW"/>
</dbReference>
<dbReference type="InterPro" id="IPR036465">
    <property type="entry name" value="vWFA_dom_sf"/>
</dbReference>
<dbReference type="Gene3D" id="3.30.200.20">
    <property type="entry name" value="Phosphorylase Kinase, domain 1"/>
    <property type="match status" value="1"/>
</dbReference>
<evidence type="ECO:0000256" key="4">
    <source>
        <dbReference type="ARBA" id="ARBA00022527"/>
    </source>
</evidence>
<keyword evidence="13" id="KW-0862">Zinc</keyword>
<evidence type="ECO:0000256" key="9">
    <source>
        <dbReference type="ARBA" id="ARBA00022840"/>
    </source>
</evidence>
<feature type="compositionally biased region" description="Low complexity" evidence="15">
    <location>
        <begin position="41"/>
        <end position="55"/>
    </location>
</feature>
<evidence type="ECO:0000256" key="7">
    <source>
        <dbReference type="ARBA" id="ARBA00022741"/>
    </source>
</evidence>
<evidence type="ECO:0000256" key="14">
    <source>
        <dbReference type="PROSITE-ProRule" id="PRU10141"/>
    </source>
</evidence>
<gene>
    <name evidence="20" type="ORF">NE237_005488</name>
</gene>
<keyword evidence="5" id="KW-0597">Phosphoprotein</keyword>
<keyword evidence="8" id="KW-0418">Kinase</keyword>
<comment type="catalytic activity">
    <reaction evidence="12">
        <text>L-seryl-[protein] + ATP = O-phospho-L-seryl-[protein] + ADP + H(+)</text>
        <dbReference type="Rhea" id="RHEA:17989"/>
        <dbReference type="Rhea" id="RHEA-COMP:9863"/>
        <dbReference type="Rhea" id="RHEA-COMP:11604"/>
        <dbReference type="ChEBI" id="CHEBI:15378"/>
        <dbReference type="ChEBI" id="CHEBI:29999"/>
        <dbReference type="ChEBI" id="CHEBI:30616"/>
        <dbReference type="ChEBI" id="CHEBI:83421"/>
        <dbReference type="ChEBI" id="CHEBI:456216"/>
        <dbReference type="EC" id="2.7.11.1"/>
    </reaction>
</comment>
<dbReference type="InterPro" id="IPR032838">
    <property type="entry name" value="Vwaint_dom"/>
</dbReference>
<dbReference type="EC" id="2.7.11.1" evidence="2"/>
<protein>
    <recommendedName>
        <fullName evidence="2">non-specific serine/threonine protein kinase</fullName>
        <ecNumber evidence="2">2.7.11.1</ecNumber>
    </recommendedName>
</protein>
<dbReference type="Pfam" id="PF14624">
    <property type="entry name" value="Vwaint"/>
    <property type="match status" value="1"/>
</dbReference>
<dbReference type="InterPro" id="IPR000719">
    <property type="entry name" value="Prot_kinase_dom"/>
</dbReference>
<keyword evidence="16" id="KW-1133">Transmembrane helix</keyword>
<keyword evidence="13" id="KW-0863">Zinc-finger</keyword>
<evidence type="ECO:0000256" key="16">
    <source>
        <dbReference type="SAM" id="Phobius"/>
    </source>
</evidence>
<dbReference type="EMBL" id="JAMYWD010000005">
    <property type="protein sequence ID" value="KAJ4972389.1"/>
    <property type="molecule type" value="Genomic_DNA"/>
</dbReference>
<evidence type="ECO:0000259" key="18">
    <source>
        <dbReference type="PROSITE" id="PS50089"/>
    </source>
</evidence>
<dbReference type="PROSITE" id="PS50011">
    <property type="entry name" value="PROTEIN_KINASE_DOM"/>
    <property type="match status" value="1"/>
</dbReference>
<evidence type="ECO:0000256" key="13">
    <source>
        <dbReference type="PROSITE-ProRule" id="PRU00175"/>
    </source>
</evidence>
<dbReference type="OrthoDB" id="687730at2759"/>
<keyword evidence="10 16" id="KW-0472">Membrane</keyword>
<dbReference type="PANTHER" id="PTHR10579">
    <property type="entry name" value="CALCIUM-ACTIVATED CHLORIDE CHANNEL REGULATOR"/>
    <property type="match status" value="1"/>
</dbReference>
<dbReference type="Pfam" id="PF07714">
    <property type="entry name" value="PK_Tyr_Ser-Thr"/>
    <property type="match status" value="1"/>
</dbReference>
<dbReference type="InterPro" id="IPR008271">
    <property type="entry name" value="Ser/Thr_kinase_AS"/>
</dbReference>
<evidence type="ECO:0000256" key="15">
    <source>
        <dbReference type="SAM" id="MobiDB-lite"/>
    </source>
</evidence>
<dbReference type="SUPFAM" id="SSF56112">
    <property type="entry name" value="Protein kinase-like (PK-like)"/>
    <property type="match status" value="1"/>
</dbReference>
<dbReference type="InterPro" id="IPR013083">
    <property type="entry name" value="Znf_RING/FYVE/PHD"/>
</dbReference>
<dbReference type="Pfam" id="PF17123">
    <property type="entry name" value="zf-RING_11"/>
    <property type="match status" value="1"/>
</dbReference>
<keyword evidence="7 14" id="KW-0547">Nucleotide-binding</keyword>
<feature type="domain" description="VWFA" evidence="19">
    <location>
        <begin position="274"/>
        <end position="460"/>
    </location>
</feature>
<dbReference type="GO" id="GO:0005886">
    <property type="term" value="C:plasma membrane"/>
    <property type="evidence" value="ECO:0007669"/>
    <property type="project" value="UniProtKB-SubCell"/>
</dbReference>
<evidence type="ECO:0000256" key="5">
    <source>
        <dbReference type="ARBA" id="ARBA00022553"/>
    </source>
</evidence>
<comment type="caution">
    <text evidence="20">The sequence shown here is derived from an EMBL/GenBank/DDBJ whole genome shotgun (WGS) entry which is preliminary data.</text>
</comment>
<keyword evidence="9 14" id="KW-0067">ATP-binding</keyword>
<comment type="catalytic activity">
    <reaction evidence="11">
        <text>L-threonyl-[protein] + ATP = O-phospho-L-threonyl-[protein] + ADP + H(+)</text>
        <dbReference type="Rhea" id="RHEA:46608"/>
        <dbReference type="Rhea" id="RHEA-COMP:11060"/>
        <dbReference type="Rhea" id="RHEA-COMP:11605"/>
        <dbReference type="ChEBI" id="CHEBI:15378"/>
        <dbReference type="ChEBI" id="CHEBI:30013"/>
        <dbReference type="ChEBI" id="CHEBI:30616"/>
        <dbReference type="ChEBI" id="CHEBI:61977"/>
        <dbReference type="ChEBI" id="CHEBI:456216"/>
        <dbReference type="EC" id="2.7.11.1"/>
    </reaction>
</comment>
<dbReference type="PROSITE" id="PS50089">
    <property type="entry name" value="ZF_RING_2"/>
    <property type="match status" value="1"/>
</dbReference>
<keyword evidence="6" id="KW-0808">Transferase</keyword>
<dbReference type="Pfam" id="PF00092">
    <property type="entry name" value="VWA"/>
    <property type="match status" value="1"/>
</dbReference>
<feature type="binding site" evidence="14">
    <location>
        <position position="1129"/>
    </location>
    <ligand>
        <name>ATP</name>
        <dbReference type="ChEBI" id="CHEBI:30616"/>
    </ligand>
</feature>
<organism evidence="20 21">
    <name type="scientific">Protea cynaroides</name>
    <dbReference type="NCBI Taxonomy" id="273540"/>
    <lineage>
        <taxon>Eukaryota</taxon>
        <taxon>Viridiplantae</taxon>
        <taxon>Streptophyta</taxon>
        <taxon>Embryophyta</taxon>
        <taxon>Tracheophyta</taxon>
        <taxon>Spermatophyta</taxon>
        <taxon>Magnoliopsida</taxon>
        <taxon>Proteales</taxon>
        <taxon>Proteaceae</taxon>
        <taxon>Protea</taxon>
    </lineage>
</organism>
<dbReference type="InterPro" id="IPR051266">
    <property type="entry name" value="CLCR"/>
</dbReference>
<dbReference type="SMART" id="SM00327">
    <property type="entry name" value="VWA"/>
    <property type="match status" value="1"/>
</dbReference>
<evidence type="ECO:0000256" key="11">
    <source>
        <dbReference type="ARBA" id="ARBA00047899"/>
    </source>
</evidence>
<dbReference type="Gene3D" id="3.40.50.410">
    <property type="entry name" value="von Willebrand factor, type A domain"/>
    <property type="match status" value="1"/>
</dbReference>
<dbReference type="FunFam" id="1.10.510.10:FF:000395">
    <property type="entry name" value="receptor-like serine/threonine-protein kinase NCRK"/>
    <property type="match status" value="1"/>
</dbReference>
<keyword evidence="4" id="KW-0723">Serine/threonine-protein kinase</keyword>
<evidence type="ECO:0000256" key="8">
    <source>
        <dbReference type="ARBA" id="ARBA00022777"/>
    </source>
</evidence>
<keyword evidence="16" id="KW-0812">Transmembrane</keyword>
<dbReference type="CDD" id="cd23114">
    <property type="entry name" value="RING-H2_WAVH2"/>
    <property type="match status" value="1"/>
</dbReference>
<dbReference type="PROSITE" id="PS50234">
    <property type="entry name" value="VWFA"/>
    <property type="match status" value="1"/>
</dbReference>
<evidence type="ECO:0000313" key="20">
    <source>
        <dbReference type="EMBL" id="KAJ4972389.1"/>
    </source>
</evidence>
<dbReference type="InterPro" id="IPR011009">
    <property type="entry name" value="Kinase-like_dom_sf"/>
</dbReference>
<dbReference type="PANTHER" id="PTHR10579:SF43">
    <property type="entry name" value="ZINC FINGER (C3HC4-TYPE RING FINGER) FAMILY PROTEIN"/>
    <property type="match status" value="1"/>
</dbReference>
<feature type="domain" description="RING-type" evidence="18">
    <location>
        <begin position="81"/>
        <end position="125"/>
    </location>
</feature>
<evidence type="ECO:0000256" key="12">
    <source>
        <dbReference type="ARBA" id="ARBA00048679"/>
    </source>
</evidence>
<name>A0A9Q0QUN9_9MAGN</name>
<evidence type="ECO:0000259" key="17">
    <source>
        <dbReference type="PROSITE" id="PS50011"/>
    </source>
</evidence>
<dbReference type="SMART" id="SM00220">
    <property type="entry name" value="S_TKc"/>
    <property type="match status" value="1"/>
</dbReference>
<reference evidence="20" key="1">
    <citation type="journal article" date="2023" name="Plant J.">
        <title>The genome of the king protea, Protea cynaroides.</title>
        <authorList>
            <person name="Chang J."/>
            <person name="Duong T.A."/>
            <person name="Schoeman C."/>
            <person name="Ma X."/>
            <person name="Roodt D."/>
            <person name="Barker N."/>
            <person name="Li Z."/>
            <person name="Van de Peer Y."/>
            <person name="Mizrachi E."/>
        </authorList>
    </citation>
    <scope>NUCLEOTIDE SEQUENCE</scope>
    <source>
        <tissue evidence="20">Young leaves</tissue>
    </source>
</reference>
<evidence type="ECO:0000256" key="6">
    <source>
        <dbReference type="ARBA" id="ARBA00022679"/>
    </source>
</evidence>
<evidence type="ECO:0000259" key="19">
    <source>
        <dbReference type="PROSITE" id="PS50234"/>
    </source>
</evidence>
<keyword evidence="13" id="KW-0479">Metal-binding</keyword>
<accession>A0A9Q0QUN9</accession>
<dbReference type="SUPFAM" id="SSF53300">
    <property type="entry name" value="vWA-like"/>
    <property type="match status" value="1"/>
</dbReference>
<dbReference type="Gene3D" id="3.30.40.10">
    <property type="entry name" value="Zinc/RING finger domain, C3HC4 (zinc finger)"/>
    <property type="match status" value="1"/>
</dbReference>
<dbReference type="InterPro" id="IPR001841">
    <property type="entry name" value="Znf_RING"/>
</dbReference>
<dbReference type="InterPro" id="IPR002035">
    <property type="entry name" value="VWF_A"/>
</dbReference>
<evidence type="ECO:0000313" key="21">
    <source>
        <dbReference type="Proteomes" id="UP001141806"/>
    </source>
</evidence>
<dbReference type="Gene3D" id="1.10.510.10">
    <property type="entry name" value="Transferase(Phosphotransferase) domain 1"/>
    <property type="match status" value="1"/>
</dbReference>
<comment type="subcellular location">
    <subcellularLocation>
        <location evidence="1">Cell membrane</location>
    </subcellularLocation>
</comment>
<feature type="transmembrane region" description="Helical" evidence="16">
    <location>
        <begin position="881"/>
        <end position="898"/>
    </location>
</feature>
<dbReference type="CDD" id="cd01466">
    <property type="entry name" value="vWA_C3HC4_type"/>
    <property type="match status" value="1"/>
</dbReference>
<proteinExistence type="predicted"/>
<keyword evidence="21" id="KW-1185">Reference proteome</keyword>
<dbReference type="FunFam" id="3.30.200.20:FF:000415">
    <property type="entry name" value="receptor-like serine/threonine-protein kinase NCRK"/>
    <property type="match status" value="1"/>
</dbReference>
<dbReference type="InterPro" id="IPR017441">
    <property type="entry name" value="Protein_kinase_ATP_BS"/>
</dbReference>